<dbReference type="Pfam" id="PF00628">
    <property type="entry name" value="PHD"/>
    <property type="match status" value="3"/>
</dbReference>
<dbReference type="GO" id="GO:0008537">
    <property type="term" value="C:proteasome activator complex"/>
    <property type="evidence" value="ECO:0007669"/>
    <property type="project" value="InterPro"/>
</dbReference>
<feature type="region of interest" description="Disordered" evidence="9">
    <location>
        <begin position="153"/>
        <end position="204"/>
    </location>
</feature>
<dbReference type="EMBL" id="ASGP02000003">
    <property type="protein sequence ID" value="KAH9515866.1"/>
    <property type="molecule type" value="Genomic_DNA"/>
</dbReference>
<dbReference type="InterPro" id="IPR019787">
    <property type="entry name" value="Znf_PHD-finger"/>
</dbReference>
<feature type="region of interest" description="Disordered" evidence="9">
    <location>
        <begin position="533"/>
        <end position="566"/>
    </location>
</feature>
<name>A0A922I0K6_DERFA</name>
<feature type="region of interest" description="Disordered" evidence="9">
    <location>
        <begin position="276"/>
        <end position="325"/>
    </location>
</feature>
<feature type="domain" description="PHD-type" evidence="10">
    <location>
        <begin position="1098"/>
        <end position="1149"/>
    </location>
</feature>
<feature type="compositionally biased region" description="Basic residues" evidence="9">
    <location>
        <begin position="1013"/>
        <end position="1024"/>
    </location>
</feature>
<feature type="compositionally biased region" description="Basic and acidic residues" evidence="9">
    <location>
        <begin position="182"/>
        <end position="192"/>
    </location>
</feature>
<feature type="compositionally biased region" description="Basic and acidic residues" evidence="9">
    <location>
        <begin position="883"/>
        <end position="898"/>
    </location>
</feature>
<sequence length="1579" mass="180816">MSSSLTFQQSILRAIVSKICHDVGWHSAHTSTLNVLSDLLNHYLRRLSMLAIDAANLAGRNEPTMDDMFMAFKYIAIDMNQLKDYVLNVESSPLEFSLPVYSLPNRPSRIFDQYDPNEERSEYYDEWLPSLNCTKYIESDSNEHTKSMISADENPIDLNSEKNDLQQNEGKLSETQNQTILDKNDNEQKTDKMEDEIETETADDEQKTKLVFKFSLGKSLEENQSNANQEKSAQNGTDNSNKIALFQSASANDLVNHLMSSKAYLRLLSNANSGSLLPNLENQETRKKLRFPDTQRLPNNHISRENSPEPGEPENADFSANNPLNAINNNIDLDINLKKLKKMPITKKPIKIGSLGLEEFGESVTPSIKVKEIRSNNKERVKKDVTEKISRLKKPKLDKPLNFKFTISSEDKIVASQDNDNLKTTTPVKKRQYKRKDKPIKENVERKPKKAAGRKSVQKQKASNSTDFVPSPLQNASLGSNLFPPKNSKNISDNSFNENEAAETLVSIFESKDVKKENDDSLSYISGIELDMDDSNSKLTSTSKKSSRPNTNNNNKRNKSANQRFKSAEVINSSGDSSSDDNMDVDKIPVSLLVNQSDINESLDNEIPTSNRKRHNSNSSLSSVYSNSSKSSRSTAMIDTGMDIDDSKLLGKAFNEEHHIKSKKPGEEKSKESSKHKKNKKHSKNKHRHGEEKQHKKHKKNRDKERDKDVAKIKEKDFKPKINIKFGQGPSDSNQDPIKLDTLNQSVNKQKVSMKEFDEAKLVDFKESSLIINKIEKKSATKSKKAETEDIHNELVFIKDTTIKTKESKTKKNPIISVATSLFANDSIVNTPSNNKASKSKDVLVKEGKKVKNKDLDLAKGNEELPLPPPSSSSSLKHKKEKSIRDLKKDKDSPHVISKKDENQACTVVSETINVTSETIDNKLWICPICLKPDDGTPMIGCDTCDQWHHYYCLGIQHDPNPGGPWFCPRCFEKQKKKLEKFQKKQEKLAKAKNEEDFVTITVTTNIDETSKPKRPVGRPRKHPPLNLSTPQDSGLTITPIDPTPSLSTTSSSMKYDHNFIKEQQRQSYLTSMEMIMNQAASAGGDVGSIIEKPTQKKEICPKCQSVENLSVNMIGCDSCDQWFHWPCVGINTAPSPDSSWFCAKCIKKKSSKRLWTELDSGSDSEQQSSKHRRKMHHHQKQLSSSRAKSHLEDQIHDDSIVEIQTDSKQSICGTCKQHTKNDLNEEWIACDICDVWYHFVCENIIKAPEKNEHWFCRHCIKKQRNIENQIHRIRRSNIRKLPTVPLDSSNLNENKEKMINDSIECVQNEIPKTLIQINEFYNEIIKFIDDNYDKQLTKNDYENIRNKLQNKLEKLWPFECEQQQQQQQSESKQVSNKTLSCAEKRHPYSQCVRHVNNLHHHCYNRYSFWETINIVPEILSNTTISNEYIVRFSEKFRSIIVDLTEKLLKINIGFSFLVPKTEDNEDNDISIKVLDKVLALTSFECSIDFNEIFNERARLLKTINQHPHSEECYFMMQEYDHETCLQIQHELQDIMTQCYCLYDIIIKNFDKIIKTKKSFKRNDDNNDVYNDNHSTLYS</sequence>
<evidence type="ECO:0000256" key="1">
    <source>
        <dbReference type="ARBA" id="ARBA00004123"/>
    </source>
</evidence>
<evidence type="ECO:0000256" key="7">
    <source>
        <dbReference type="ARBA" id="ARBA00023242"/>
    </source>
</evidence>
<feature type="region of interest" description="Disordered" evidence="9">
    <location>
        <begin position="654"/>
        <end position="739"/>
    </location>
</feature>
<dbReference type="GO" id="GO:0008270">
    <property type="term" value="F:zinc ion binding"/>
    <property type="evidence" value="ECO:0007669"/>
    <property type="project" value="UniProtKB-KW"/>
</dbReference>
<evidence type="ECO:0000256" key="3">
    <source>
        <dbReference type="ARBA" id="ARBA00022771"/>
    </source>
</evidence>
<dbReference type="InterPro" id="IPR006565">
    <property type="entry name" value="BTP"/>
</dbReference>
<comment type="subcellular location">
    <subcellularLocation>
        <location evidence="1">Nucleus</location>
    </subcellularLocation>
</comment>
<dbReference type="SMART" id="SM00576">
    <property type="entry name" value="BTP"/>
    <property type="match status" value="1"/>
</dbReference>
<keyword evidence="2" id="KW-0479">Metal-binding</keyword>
<dbReference type="Pfam" id="PF02252">
    <property type="entry name" value="PA28_C"/>
    <property type="match status" value="1"/>
</dbReference>
<feature type="compositionally biased region" description="Polar residues" evidence="9">
    <location>
        <begin position="730"/>
        <end position="739"/>
    </location>
</feature>
<accession>A0A922I0K6</accession>
<dbReference type="Gene3D" id="1.20.120.180">
    <property type="entry name" value="Proteasome activator pa28, C-terminal domain"/>
    <property type="match status" value="1"/>
</dbReference>
<evidence type="ECO:0000313" key="11">
    <source>
        <dbReference type="EMBL" id="KAH9515866.1"/>
    </source>
</evidence>
<comment type="caution">
    <text evidence="11">The sequence shown here is derived from an EMBL/GenBank/DDBJ whole genome shotgun (WGS) entry which is preliminary data.</text>
</comment>
<keyword evidence="12" id="KW-1185">Reference proteome</keyword>
<feature type="compositionally biased region" description="Low complexity" evidence="9">
    <location>
        <begin position="537"/>
        <end position="555"/>
    </location>
</feature>
<feature type="compositionally biased region" description="Basic and acidic residues" evidence="9">
    <location>
        <begin position="283"/>
        <end position="293"/>
    </location>
</feature>
<feature type="region of interest" description="Disordered" evidence="9">
    <location>
        <begin position="1007"/>
        <end position="1039"/>
    </location>
</feature>
<keyword evidence="4" id="KW-0862">Zinc</keyword>
<keyword evidence="6" id="KW-0804">Transcription</keyword>
<feature type="compositionally biased region" description="Basic residues" evidence="9">
    <location>
        <begin position="428"/>
        <end position="438"/>
    </location>
</feature>
<reference evidence="11" key="1">
    <citation type="submission" date="2013-05" db="EMBL/GenBank/DDBJ databases">
        <authorList>
            <person name="Yim A.K.Y."/>
            <person name="Chan T.F."/>
            <person name="Ji K.M."/>
            <person name="Liu X.Y."/>
            <person name="Zhou J.W."/>
            <person name="Li R.Q."/>
            <person name="Yang K.Y."/>
            <person name="Li J."/>
            <person name="Li M."/>
            <person name="Law P.T.W."/>
            <person name="Wu Y.L."/>
            <person name="Cai Z.L."/>
            <person name="Qin H."/>
            <person name="Bao Y."/>
            <person name="Leung R.K.K."/>
            <person name="Ng P.K.S."/>
            <person name="Zou J."/>
            <person name="Zhong X.J."/>
            <person name="Ran P.X."/>
            <person name="Zhong N.S."/>
            <person name="Liu Z.G."/>
            <person name="Tsui S.K.W."/>
        </authorList>
    </citation>
    <scope>NUCLEOTIDE SEQUENCE</scope>
    <source>
        <strain evidence="11">Derf</strain>
        <tissue evidence="11">Whole organism</tissue>
    </source>
</reference>
<dbReference type="InterPro" id="IPR009072">
    <property type="entry name" value="Histone-fold"/>
</dbReference>
<feature type="domain" description="PHD-type" evidence="10">
    <location>
        <begin position="1210"/>
        <end position="1263"/>
    </location>
</feature>
<feature type="compositionally biased region" description="Basic residues" evidence="9">
    <location>
        <begin position="447"/>
        <end position="458"/>
    </location>
</feature>
<feature type="compositionally biased region" description="Basic and acidic residues" evidence="9">
    <location>
        <begin position="702"/>
        <end position="720"/>
    </location>
</feature>
<dbReference type="GO" id="GO:0002039">
    <property type="term" value="F:p53 binding"/>
    <property type="evidence" value="ECO:0007669"/>
    <property type="project" value="TreeGrafter"/>
</dbReference>
<protein>
    <submittedName>
        <fullName evidence="11">Transcription initiation factor TFIID subunit 3</fullName>
    </submittedName>
</protein>
<dbReference type="InterPro" id="IPR036997">
    <property type="entry name" value="PA28_C_sf"/>
</dbReference>
<dbReference type="InterPro" id="IPR013083">
    <property type="entry name" value="Znf_RING/FYVE/PHD"/>
</dbReference>
<dbReference type="GO" id="GO:0005669">
    <property type="term" value="C:transcription factor TFIID complex"/>
    <property type="evidence" value="ECO:0007669"/>
    <property type="project" value="TreeGrafter"/>
</dbReference>
<dbReference type="GO" id="GO:0046982">
    <property type="term" value="F:protein heterodimerization activity"/>
    <property type="evidence" value="ECO:0007669"/>
    <property type="project" value="InterPro"/>
</dbReference>
<reference evidence="11" key="2">
    <citation type="journal article" date="2022" name="Res Sq">
        <title>Comparative Genomics Reveals Insights into the Divergent Evolution of Astigmatic Mites and Household Pest Adaptations.</title>
        <authorList>
            <person name="Xiong Q."/>
            <person name="Wan A.T.-Y."/>
            <person name="Liu X.-Y."/>
            <person name="Fung C.S.-H."/>
            <person name="Xiao X."/>
            <person name="Malainual N."/>
            <person name="Hou J."/>
            <person name="Wang L."/>
            <person name="Wang M."/>
            <person name="Yang K."/>
            <person name="Cui Y."/>
            <person name="Leung E."/>
            <person name="Nong W."/>
            <person name="Shin S.-K."/>
            <person name="Au S."/>
            <person name="Jeong K.Y."/>
            <person name="Chew F.T."/>
            <person name="Hui J."/>
            <person name="Leung T.F."/>
            <person name="Tungtrongchitr A."/>
            <person name="Zhong N."/>
            <person name="Liu Z."/>
            <person name="Tsui S."/>
        </authorList>
    </citation>
    <scope>NUCLEOTIDE SEQUENCE</scope>
    <source>
        <strain evidence="11">Derf</strain>
        <tissue evidence="11">Whole organism</tissue>
    </source>
</reference>
<evidence type="ECO:0000256" key="5">
    <source>
        <dbReference type="ARBA" id="ARBA00023015"/>
    </source>
</evidence>
<feature type="compositionally biased region" description="Basic and acidic residues" evidence="9">
    <location>
        <begin position="654"/>
        <end position="673"/>
    </location>
</feature>
<dbReference type="InterPro" id="IPR036252">
    <property type="entry name" value="Proteasome_activ_sf"/>
</dbReference>
<evidence type="ECO:0000259" key="10">
    <source>
        <dbReference type="PROSITE" id="PS50016"/>
    </source>
</evidence>
<dbReference type="InterPro" id="IPR019786">
    <property type="entry name" value="Zinc_finger_PHD-type_CS"/>
</dbReference>
<dbReference type="PANTHER" id="PTHR46452:SF1">
    <property type="entry name" value="TRANSCRIPTION INITIATION FACTOR TFIID SUBUNIT 3"/>
    <property type="match status" value="1"/>
</dbReference>
<feature type="compositionally biased region" description="Polar residues" evidence="9">
    <location>
        <begin position="165"/>
        <end position="181"/>
    </location>
</feature>
<feature type="compositionally biased region" description="Basic residues" evidence="9">
    <location>
        <begin position="1170"/>
        <end position="1181"/>
    </location>
</feature>
<keyword evidence="5" id="KW-0805">Transcription regulation</keyword>
<feature type="region of interest" description="Disordered" evidence="9">
    <location>
        <begin position="1158"/>
        <end position="1190"/>
    </location>
</feature>
<dbReference type="PROSITE" id="PS01359">
    <property type="entry name" value="ZF_PHD_1"/>
    <property type="match status" value="3"/>
</dbReference>
<feature type="compositionally biased region" description="Polar residues" evidence="9">
    <location>
        <begin position="418"/>
        <end position="427"/>
    </location>
</feature>
<dbReference type="PANTHER" id="PTHR46452">
    <property type="entry name" value="TRANSCRIPTION INITIATION FACTOR TFIID SUBUNIT 3"/>
    <property type="match status" value="1"/>
</dbReference>
<gene>
    <name evidence="11" type="primary">TAF3</name>
    <name evidence="11" type="ORF">DERF_006640</name>
</gene>
<dbReference type="Gene3D" id="1.10.20.10">
    <property type="entry name" value="Histone, subunit A"/>
    <property type="match status" value="1"/>
</dbReference>
<proteinExistence type="predicted"/>
<evidence type="ECO:0000256" key="4">
    <source>
        <dbReference type="ARBA" id="ARBA00022833"/>
    </source>
</evidence>
<evidence type="ECO:0000256" key="6">
    <source>
        <dbReference type="ARBA" id="ARBA00023163"/>
    </source>
</evidence>
<keyword evidence="7" id="KW-0539">Nucleus</keyword>
<feature type="domain" description="PHD-type" evidence="10">
    <location>
        <begin position="924"/>
        <end position="974"/>
    </location>
</feature>
<dbReference type="CDD" id="cd22916">
    <property type="entry name" value="HFD_TAF3"/>
    <property type="match status" value="1"/>
</dbReference>
<dbReference type="SUPFAM" id="SSF57903">
    <property type="entry name" value="FYVE/PHD zinc finger"/>
    <property type="match status" value="3"/>
</dbReference>
<feature type="compositionally biased region" description="Low complexity" evidence="9">
    <location>
        <begin position="617"/>
        <end position="634"/>
    </location>
</feature>
<organism evidence="11 12">
    <name type="scientific">Dermatophagoides farinae</name>
    <name type="common">American house dust mite</name>
    <dbReference type="NCBI Taxonomy" id="6954"/>
    <lineage>
        <taxon>Eukaryota</taxon>
        <taxon>Metazoa</taxon>
        <taxon>Ecdysozoa</taxon>
        <taxon>Arthropoda</taxon>
        <taxon>Chelicerata</taxon>
        <taxon>Arachnida</taxon>
        <taxon>Acari</taxon>
        <taxon>Acariformes</taxon>
        <taxon>Sarcoptiformes</taxon>
        <taxon>Astigmata</taxon>
        <taxon>Psoroptidia</taxon>
        <taxon>Analgoidea</taxon>
        <taxon>Pyroglyphidae</taxon>
        <taxon>Dermatophagoidinae</taxon>
        <taxon>Dermatophagoides</taxon>
    </lineage>
</organism>
<feature type="region of interest" description="Disordered" evidence="9">
    <location>
        <begin position="602"/>
        <end position="634"/>
    </location>
</feature>
<dbReference type="InterPro" id="IPR003186">
    <property type="entry name" value="PA28_C"/>
</dbReference>
<feature type="region of interest" description="Disordered" evidence="9">
    <location>
        <begin position="418"/>
        <end position="494"/>
    </location>
</feature>
<dbReference type="GO" id="GO:0045944">
    <property type="term" value="P:positive regulation of transcription by RNA polymerase II"/>
    <property type="evidence" value="ECO:0007669"/>
    <property type="project" value="TreeGrafter"/>
</dbReference>
<feature type="compositionally biased region" description="Basic residues" evidence="9">
    <location>
        <begin position="674"/>
        <end position="688"/>
    </location>
</feature>
<evidence type="ECO:0000256" key="8">
    <source>
        <dbReference type="PROSITE-ProRule" id="PRU00146"/>
    </source>
</evidence>
<evidence type="ECO:0000313" key="12">
    <source>
        <dbReference type="Proteomes" id="UP000790347"/>
    </source>
</evidence>
<dbReference type="Proteomes" id="UP000790347">
    <property type="component" value="Unassembled WGS sequence"/>
</dbReference>
<dbReference type="Gene3D" id="3.30.40.10">
    <property type="entry name" value="Zinc/RING finger domain, C3HC4 (zinc finger)"/>
    <property type="match status" value="3"/>
</dbReference>
<dbReference type="SMART" id="SM00249">
    <property type="entry name" value="PHD"/>
    <property type="match status" value="3"/>
</dbReference>
<dbReference type="SUPFAM" id="SSF47216">
    <property type="entry name" value="Proteasome activator"/>
    <property type="match status" value="1"/>
</dbReference>
<feature type="compositionally biased region" description="Polar residues" evidence="9">
    <location>
        <begin position="459"/>
        <end position="480"/>
    </location>
</feature>
<feature type="region of interest" description="Disordered" evidence="9">
    <location>
        <begin position="855"/>
        <end position="898"/>
    </location>
</feature>
<dbReference type="Pfam" id="PF07524">
    <property type="entry name" value="Bromo_TP"/>
    <property type="match status" value="1"/>
</dbReference>
<evidence type="ECO:0000256" key="9">
    <source>
        <dbReference type="SAM" id="MobiDB-lite"/>
    </source>
</evidence>
<dbReference type="InterPro" id="IPR011011">
    <property type="entry name" value="Znf_FYVE_PHD"/>
</dbReference>
<keyword evidence="3 8" id="KW-0863">Zinc-finger</keyword>
<dbReference type="InterPro" id="IPR001965">
    <property type="entry name" value="Znf_PHD"/>
</dbReference>
<dbReference type="PROSITE" id="PS50016">
    <property type="entry name" value="ZF_PHD_2"/>
    <property type="match status" value="3"/>
</dbReference>
<dbReference type="CDD" id="cd15522">
    <property type="entry name" value="PHD_TAF3"/>
    <property type="match status" value="2"/>
</dbReference>
<feature type="compositionally biased region" description="Acidic residues" evidence="9">
    <location>
        <begin position="193"/>
        <end position="203"/>
    </location>
</feature>
<evidence type="ECO:0000256" key="2">
    <source>
        <dbReference type="ARBA" id="ARBA00022723"/>
    </source>
</evidence>